<dbReference type="EMBL" id="AAMD01000031">
    <property type="protein sequence ID" value="EAU67572.1"/>
    <property type="molecule type" value="Genomic_DNA"/>
</dbReference>
<reference evidence="1 2" key="1">
    <citation type="submission" date="2006-04" db="EMBL/GenBank/DDBJ databases">
        <authorList>
            <person name="Nierman W.C."/>
        </authorList>
    </citation>
    <scope>NUCLEOTIDE SEQUENCE [LARGE SCALE GENOMIC DNA]</scope>
    <source>
        <strain evidence="1 2">DW4/3-1</strain>
    </source>
</reference>
<sequence>MVRLMKKVLALQQLAPKSDFDPLSLSSLVSISCCKGTQPK</sequence>
<protein>
    <submittedName>
        <fullName evidence="1">Uncharacterized protein</fullName>
    </submittedName>
</protein>
<dbReference type="NCBIfam" id="NF038154">
    <property type="entry name" value="lanthi_III_a"/>
    <property type="match status" value="1"/>
</dbReference>
<dbReference type="PROSITE" id="PS51257">
    <property type="entry name" value="PROKAR_LIPOPROTEIN"/>
    <property type="match status" value="1"/>
</dbReference>
<name>Q096B2_STIAD</name>
<organism evidence="1 2">
    <name type="scientific">Stigmatella aurantiaca (strain DW4/3-1)</name>
    <dbReference type="NCBI Taxonomy" id="378806"/>
    <lineage>
        <taxon>Bacteria</taxon>
        <taxon>Pseudomonadati</taxon>
        <taxon>Myxococcota</taxon>
        <taxon>Myxococcia</taxon>
        <taxon>Myxococcales</taxon>
        <taxon>Cystobacterineae</taxon>
        <taxon>Archangiaceae</taxon>
        <taxon>Stigmatella</taxon>
    </lineage>
</organism>
<dbReference type="AlphaFoldDB" id="Q096B2"/>
<evidence type="ECO:0000313" key="1">
    <source>
        <dbReference type="EMBL" id="EAU67572.1"/>
    </source>
</evidence>
<dbReference type="Proteomes" id="UP000032702">
    <property type="component" value="Unassembled WGS sequence"/>
</dbReference>
<comment type="caution">
    <text evidence="1">The sequence shown here is derived from an EMBL/GenBank/DDBJ whole genome shotgun (WGS) entry which is preliminary data.</text>
</comment>
<gene>
    <name evidence="1" type="ORF">STIAU_5881</name>
</gene>
<proteinExistence type="predicted"/>
<evidence type="ECO:0000313" key="2">
    <source>
        <dbReference type="Proteomes" id="UP000032702"/>
    </source>
</evidence>
<accession>Q096B2</accession>